<reference evidence="2 3" key="2">
    <citation type="journal article" date="2019" name="G3 (Bethesda)">
        <title>Hybrid Assembly of the Genome of the Entomopathogenic Nematode Steinernema carpocapsae Identifies the X-Chromosome.</title>
        <authorList>
            <person name="Serra L."/>
            <person name="Macchietto M."/>
            <person name="Macias-Munoz A."/>
            <person name="McGill C.J."/>
            <person name="Rodriguez I.M."/>
            <person name="Rodriguez B."/>
            <person name="Murad R."/>
            <person name="Mortazavi A."/>
        </authorList>
    </citation>
    <scope>NUCLEOTIDE SEQUENCE [LARGE SCALE GENOMIC DNA]</scope>
    <source>
        <strain evidence="2 3">ALL</strain>
    </source>
</reference>
<dbReference type="OrthoDB" id="10496866at2759"/>
<organism evidence="2 3">
    <name type="scientific">Steinernema carpocapsae</name>
    <name type="common">Entomopathogenic nematode</name>
    <dbReference type="NCBI Taxonomy" id="34508"/>
    <lineage>
        <taxon>Eukaryota</taxon>
        <taxon>Metazoa</taxon>
        <taxon>Ecdysozoa</taxon>
        <taxon>Nematoda</taxon>
        <taxon>Chromadorea</taxon>
        <taxon>Rhabditida</taxon>
        <taxon>Tylenchina</taxon>
        <taxon>Panagrolaimomorpha</taxon>
        <taxon>Strongyloidoidea</taxon>
        <taxon>Steinernematidae</taxon>
        <taxon>Steinernema</taxon>
    </lineage>
</organism>
<sequence length="260" mass="29560">MNLKTPATSPDTTTFRRRVMTACSYRSPSTTSPLPRSRIPQLMTRSAMATPSRKGSFVSDRMIRSMSGRSASPRLHDGSCEQLAEQTDSPLRQSQVLLLRIQNRDPSPVVSTYNSPALTFALNRVMFERREYEPCSLSSSEEENFSDSDSEADRTGDWATERKFPWTRNAFGGRGKPTAEEAMHVRSSHLAYCHNCRYDQLLLLPLKRTKSLIRSRCICFRMQPQSKVITPDPERTLLDYAALCALFSFLLELLFLLFLS</sequence>
<protein>
    <submittedName>
        <fullName evidence="2">Uncharacterized protein</fullName>
    </submittedName>
</protein>
<comment type="caution">
    <text evidence="2">The sequence shown here is derived from an EMBL/GenBank/DDBJ whole genome shotgun (WGS) entry which is preliminary data.</text>
</comment>
<evidence type="ECO:0000256" key="1">
    <source>
        <dbReference type="SAM" id="Phobius"/>
    </source>
</evidence>
<dbReference type="AlphaFoldDB" id="A0A4U8V098"/>
<evidence type="ECO:0000313" key="2">
    <source>
        <dbReference type="EMBL" id="TMS38715.1"/>
    </source>
</evidence>
<keyword evidence="1" id="KW-0472">Membrane</keyword>
<name>A0A4U8V098_STECR</name>
<feature type="transmembrane region" description="Helical" evidence="1">
    <location>
        <begin position="240"/>
        <end position="259"/>
    </location>
</feature>
<evidence type="ECO:0000313" key="3">
    <source>
        <dbReference type="Proteomes" id="UP000298663"/>
    </source>
</evidence>
<dbReference type="Proteomes" id="UP000298663">
    <property type="component" value="Chromosome X"/>
</dbReference>
<proteinExistence type="predicted"/>
<gene>
    <name evidence="2" type="ORF">L596_005376</name>
</gene>
<dbReference type="EMBL" id="AZBU02000001">
    <property type="protein sequence ID" value="TMS38715.1"/>
    <property type="molecule type" value="Genomic_DNA"/>
</dbReference>
<dbReference type="EMBL" id="CM016762">
    <property type="protein sequence ID" value="TMS38715.1"/>
    <property type="molecule type" value="Genomic_DNA"/>
</dbReference>
<keyword evidence="1" id="KW-1133">Transmembrane helix</keyword>
<accession>A0A4U8V098</accession>
<keyword evidence="1" id="KW-0812">Transmembrane</keyword>
<reference evidence="2 3" key="1">
    <citation type="journal article" date="2015" name="Genome Biol.">
        <title>Comparative genomics of Steinernema reveals deeply conserved gene regulatory networks.</title>
        <authorList>
            <person name="Dillman A.R."/>
            <person name="Macchietto M."/>
            <person name="Porter C.F."/>
            <person name="Rogers A."/>
            <person name="Williams B."/>
            <person name="Antoshechkin I."/>
            <person name="Lee M.M."/>
            <person name="Goodwin Z."/>
            <person name="Lu X."/>
            <person name="Lewis E.E."/>
            <person name="Goodrich-Blair H."/>
            <person name="Stock S.P."/>
            <person name="Adams B.J."/>
            <person name="Sternberg P.W."/>
            <person name="Mortazavi A."/>
        </authorList>
    </citation>
    <scope>NUCLEOTIDE SEQUENCE [LARGE SCALE GENOMIC DNA]</scope>
    <source>
        <strain evidence="2 3">ALL</strain>
    </source>
</reference>
<keyword evidence="3" id="KW-1185">Reference proteome</keyword>